<protein>
    <recommendedName>
        <fullName evidence="2">orotate phosphoribosyltransferase</fullName>
        <ecNumber evidence="2">2.4.2.10</ecNumber>
    </recommendedName>
</protein>
<dbReference type="HAMAP" id="MF_01208">
    <property type="entry name" value="PyrE"/>
    <property type="match status" value="1"/>
</dbReference>
<evidence type="ECO:0000256" key="2">
    <source>
        <dbReference type="ARBA" id="ARBA00011971"/>
    </source>
</evidence>
<dbReference type="PANTHER" id="PTHR19278:SF9">
    <property type="entry name" value="URIDINE 5'-MONOPHOSPHATE SYNTHASE"/>
    <property type="match status" value="1"/>
</dbReference>
<evidence type="ECO:0000256" key="3">
    <source>
        <dbReference type="ARBA" id="ARBA00022676"/>
    </source>
</evidence>
<accession>A0A382YVQ9</accession>
<dbReference type="Gene3D" id="3.40.50.2020">
    <property type="match status" value="1"/>
</dbReference>
<keyword evidence="5" id="KW-0460">Magnesium</keyword>
<name>A0A382YVQ9_9ZZZZ</name>
<gene>
    <name evidence="8" type="ORF">METZ01_LOCUS440054</name>
</gene>
<sequence length="190" mass="21022">MTNYLEIFRQTGALLEGHFVLTSGRHSESYFQCARVLQYPEHLEKFSRKIIDHFSSEDIDTVISPAVGGIVIGTDVGRLMNKKTLFAEREKGQMVLRRGFSIKTGEKVLVVEDVITTGGSVKEVMDLVEANGGLVVGVAVIVDRSNGKVVLHDNQFSIVPMEVKSYDESDIPDFLAKIPIQKPGSRSLIK</sequence>
<evidence type="ECO:0000256" key="5">
    <source>
        <dbReference type="ARBA" id="ARBA00022842"/>
    </source>
</evidence>
<feature type="domain" description="Phosphoribosyltransferase" evidence="7">
    <location>
        <begin position="42"/>
        <end position="151"/>
    </location>
</feature>
<evidence type="ECO:0000313" key="8">
    <source>
        <dbReference type="EMBL" id="SVD87200.1"/>
    </source>
</evidence>
<dbReference type="Pfam" id="PF00156">
    <property type="entry name" value="Pribosyltran"/>
    <property type="match status" value="1"/>
</dbReference>
<dbReference type="EC" id="2.4.2.10" evidence="2"/>
<proteinExistence type="inferred from homology"/>
<dbReference type="AlphaFoldDB" id="A0A382YVQ9"/>
<dbReference type="InterPro" id="IPR000836">
    <property type="entry name" value="PRTase_dom"/>
</dbReference>
<comment type="pathway">
    <text evidence="1">Pyrimidine metabolism; UMP biosynthesis via de novo pathway; UMP from orotate: step 1/2.</text>
</comment>
<keyword evidence="3" id="KW-0328">Glycosyltransferase</keyword>
<dbReference type="NCBIfam" id="TIGR01367">
    <property type="entry name" value="pyrE_Therm"/>
    <property type="match status" value="1"/>
</dbReference>
<dbReference type="EMBL" id="UINC01178830">
    <property type="protein sequence ID" value="SVD87200.1"/>
    <property type="molecule type" value="Genomic_DNA"/>
</dbReference>
<reference evidence="8" key="1">
    <citation type="submission" date="2018-05" db="EMBL/GenBank/DDBJ databases">
        <authorList>
            <person name="Lanie J.A."/>
            <person name="Ng W.-L."/>
            <person name="Kazmierczak K.M."/>
            <person name="Andrzejewski T.M."/>
            <person name="Davidsen T.M."/>
            <person name="Wayne K.J."/>
            <person name="Tettelin H."/>
            <person name="Glass J.I."/>
            <person name="Rusch D."/>
            <person name="Podicherti R."/>
            <person name="Tsui H.-C.T."/>
            <person name="Winkler M.E."/>
        </authorList>
    </citation>
    <scope>NUCLEOTIDE SEQUENCE</scope>
</reference>
<dbReference type="InterPro" id="IPR023031">
    <property type="entry name" value="OPRT"/>
</dbReference>
<dbReference type="CDD" id="cd06223">
    <property type="entry name" value="PRTases_typeI"/>
    <property type="match status" value="1"/>
</dbReference>
<evidence type="ECO:0000259" key="7">
    <source>
        <dbReference type="Pfam" id="PF00156"/>
    </source>
</evidence>
<evidence type="ECO:0000256" key="6">
    <source>
        <dbReference type="ARBA" id="ARBA00022975"/>
    </source>
</evidence>
<dbReference type="GO" id="GO:0019856">
    <property type="term" value="P:pyrimidine nucleobase biosynthetic process"/>
    <property type="evidence" value="ECO:0007669"/>
    <property type="project" value="InterPro"/>
</dbReference>
<evidence type="ECO:0000256" key="4">
    <source>
        <dbReference type="ARBA" id="ARBA00022679"/>
    </source>
</evidence>
<evidence type="ECO:0000256" key="1">
    <source>
        <dbReference type="ARBA" id="ARBA00004889"/>
    </source>
</evidence>
<dbReference type="InterPro" id="IPR006273">
    <property type="entry name" value="Orotate_PRibTrfase_bac"/>
</dbReference>
<keyword evidence="4" id="KW-0808">Transferase</keyword>
<organism evidence="8">
    <name type="scientific">marine metagenome</name>
    <dbReference type="NCBI Taxonomy" id="408172"/>
    <lineage>
        <taxon>unclassified sequences</taxon>
        <taxon>metagenomes</taxon>
        <taxon>ecological metagenomes</taxon>
    </lineage>
</organism>
<dbReference type="PANTHER" id="PTHR19278">
    <property type="entry name" value="OROTATE PHOSPHORIBOSYLTRANSFERASE"/>
    <property type="match status" value="1"/>
</dbReference>
<dbReference type="SUPFAM" id="SSF53271">
    <property type="entry name" value="PRTase-like"/>
    <property type="match status" value="1"/>
</dbReference>
<dbReference type="UniPathway" id="UPA00070">
    <property type="reaction ID" value="UER00119"/>
</dbReference>
<dbReference type="GO" id="GO:0044205">
    <property type="term" value="P:'de novo' UMP biosynthetic process"/>
    <property type="evidence" value="ECO:0007669"/>
    <property type="project" value="UniProtKB-UniPathway"/>
</dbReference>
<keyword evidence="6" id="KW-0665">Pyrimidine biosynthesis</keyword>
<dbReference type="GO" id="GO:0004588">
    <property type="term" value="F:orotate phosphoribosyltransferase activity"/>
    <property type="evidence" value="ECO:0007669"/>
    <property type="project" value="UniProtKB-EC"/>
</dbReference>
<dbReference type="InterPro" id="IPR029057">
    <property type="entry name" value="PRTase-like"/>
</dbReference>